<sequence length="56" mass="6136">MSSELESASLFEPLSIWNLLIPRSLDPIDGALASTALTGGFNNLRRKWTQVSESSK</sequence>
<protein>
    <submittedName>
        <fullName evidence="1">Uncharacterized protein</fullName>
    </submittedName>
</protein>
<dbReference type="AlphaFoldDB" id="A0A0A9CN80"/>
<reference evidence="1" key="2">
    <citation type="journal article" date="2015" name="Data Brief">
        <title>Shoot transcriptome of the giant reed, Arundo donax.</title>
        <authorList>
            <person name="Barrero R.A."/>
            <person name="Guerrero F.D."/>
            <person name="Moolhuijzen P."/>
            <person name="Goolsby J.A."/>
            <person name="Tidwell J."/>
            <person name="Bellgard S.E."/>
            <person name="Bellgard M.I."/>
        </authorList>
    </citation>
    <scope>NUCLEOTIDE SEQUENCE</scope>
    <source>
        <tissue evidence="1">Shoot tissue taken approximately 20 cm above the soil surface</tissue>
    </source>
</reference>
<dbReference type="EMBL" id="GBRH01220141">
    <property type="protein sequence ID" value="JAD77754.1"/>
    <property type="molecule type" value="Transcribed_RNA"/>
</dbReference>
<proteinExistence type="predicted"/>
<evidence type="ECO:0000313" key="1">
    <source>
        <dbReference type="EMBL" id="JAD77754.1"/>
    </source>
</evidence>
<reference evidence="1" key="1">
    <citation type="submission" date="2014-09" db="EMBL/GenBank/DDBJ databases">
        <authorList>
            <person name="Magalhaes I.L.F."/>
            <person name="Oliveira U."/>
            <person name="Santos F.R."/>
            <person name="Vidigal T.H.D.A."/>
            <person name="Brescovit A.D."/>
            <person name="Santos A.J."/>
        </authorList>
    </citation>
    <scope>NUCLEOTIDE SEQUENCE</scope>
    <source>
        <tissue evidence="1">Shoot tissue taken approximately 20 cm above the soil surface</tissue>
    </source>
</reference>
<name>A0A0A9CN80_ARUDO</name>
<organism evidence="1">
    <name type="scientific">Arundo donax</name>
    <name type="common">Giant reed</name>
    <name type="synonym">Donax arundinaceus</name>
    <dbReference type="NCBI Taxonomy" id="35708"/>
    <lineage>
        <taxon>Eukaryota</taxon>
        <taxon>Viridiplantae</taxon>
        <taxon>Streptophyta</taxon>
        <taxon>Embryophyta</taxon>
        <taxon>Tracheophyta</taxon>
        <taxon>Spermatophyta</taxon>
        <taxon>Magnoliopsida</taxon>
        <taxon>Liliopsida</taxon>
        <taxon>Poales</taxon>
        <taxon>Poaceae</taxon>
        <taxon>PACMAD clade</taxon>
        <taxon>Arundinoideae</taxon>
        <taxon>Arundineae</taxon>
        <taxon>Arundo</taxon>
    </lineage>
</organism>
<accession>A0A0A9CN80</accession>